<gene>
    <name evidence="9" type="ORF">KL86PLE_90603</name>
</gene>
<evidence type="ECO:0000259" key="8">
    <source>
        <dbReference type="PROSITE" id="PS50850"/>
    </source>
</evidence>
<proteinExistence type="predicted"/>
<comment type="subcellular location">
    <subcellularLocation>
        <location evidence="1">Cell membrane</location>
        <topology evidence="1">Multi-pass membrane protein</topology>
    </subcellularLocation>
</comment>
<organism evidence="9">
    <name type="scientific">uncultured Pleomorphomonas sp</name>
    <dbReference type="NCBI Taxonomy" id="442121"/>
    <lineage>
        <taxon>Bacteria</taxon>
        <taxon>Pseudomonadati</taxon>
        <taxon>Pseudomonadota</taxon>
        <taxon>Alphaproteobacteria</taxon>
        <taxon>Hyphomicrobiales</taxon>
        <taxon>Pleomorphomonadaceae</taxon>
        <taxon>Pleomorphomonas</taxon>
        <taxon>environmental samples</taxon>
    </lineage>
</organism>
<keyword evidence="6 7" id="KW-0472">Membrane</keyword>
<accession>A0A212LQD9</accession>
<dbReference type="PROSITE" id="PS50850">
    <property type="entry name" value="MFS"/>
    <property type="match status" value="1"/>
</dbReference>
<protein>
    <submittedName>
        <fullName evidence="9">Mutlidrug resistance protein</fullName>
    </submittedName>
</protein>
<evidence type="ECO:0000256" key="5">
    <source>
        <dbReference type="ARBA" id="ARBA00022989"/>
    </source>
</evidence>
<feature type="transmembrane region" description="Helical" evidence="7">
    <location>
        <begin position="107"/>
        <end position="130"/>
    </location>
</feature>
<dbReference type="Pfam" id="PF07690">
    <property type="entry name" value="MFS_1"/>
    <property type="match status" value="1"/>
</dbReference>
<feature type="transmembrane region" description="Helical" evidence="7">
    <location>
        <begin position="215"/>
        <end position="236"/>
    </location>
</feature>
<dbReference type="PANTHER" id="PTHR23517">
    <property type="entry name" value="RESISTANCE PROTEIN MDTM, PUTATIVE-RELATED-RELATED"/>
    <property type="match status" value="1"/>
</dbReference>
<feature type="transmembrane region" description="Helical" evidence="7">
    <location>
        <begin position="169"/>
        <end position="186"/>
    </location>
</feature>
<evidence type="ECO:0000256" key="7">
    <source>
        <dbReference type="SAM" id="Phobius"/>
    </source>
</evidence>
<evidence type="ECO:0000313" key="9">
    <source>
        <dbReference type="EMBL" id="SCM79717.1"/>
    </source>
</evidence>
<evidence type="ECO:0000256" key="1">
    <source>
        <dbReference type="ARBA" id="ARBA00004651"/>
    </source>
</evidence>
<dbReference type="AlphaFoldDB" id="A0A212LQD9"/>
<dbReference type="InterPro" id="IPR011701">
    <property type="entry name" value="MFS"/>
</dbReference>
<feature type="transmembrane region" description="Helical" evidence="7">
    <location>
        <begin position="306"/>
        <end position="328"/>
    </location>
</feature>
<sequence>MATRPDIVAATTGKRSGLALHAVTLIAFLAASSAPTPLYPLYQAAWGFSALTIAVVFAVYAGALLMSLLFLGALSSHVGRRPVILLALALEMLAMAAFLLARDSAWLVAARLVQGAATGLATTALAAALLDLDHKAGATINSIAPMIGMGVGALGSGLLAGVAPAPLRLVYGLLVAVFLVQLLRSARSPETAPSLSAGKWSPRPRIEVPPAARKAFWRVAPLNVAIWALGGFFLSLMPSLIRDISGGASTWLGGGAVAALTFAGAVAILVFRNRPASAGLTVGGLTIAAGTAAILAGAYLRQPVLLMAGAPISGIGFGAGFLGALRSIVARATAGQRAGLISAFYFESYLANALPAMVAGYAVRHAGLIETATLFGAFIIALSLLSLALPLPACPQRTAEQGA</sequence>
<feature type="transmembrane region" description="Helical" evidence="7">
    <location>
        <begin position="43"/>
        <end position="71"/>
    </location>
</feature>
<dbReference type="InterPro" id="IPR036259">
    <property type="entry name" value="MFS_trans_sf"/>
</dbReference>
<feature type="transmembrane region" description="Helical" evidence="7">
    <location>
        <begin position="248"/>
        <end position="271"/>
    </location>
</feature>
<dbReference type="InterPro" id="IPR050171">
    <property type="entry name" value="MFS_Transporters"/>
</dbReference>
<keyword evidence="4 7" id="KW-0812">Transmembrane</keyword>
<dbReference type="RefSeq" id="WP_288198709.1">
    <property type="nucleotide sequence ID" value="NZ_LT608334.1"/>
</dbReference>
<keyword evidence="3" id="KW-1003">Cell membrane</keyword>
<evidence type="ECO:0000256" key="6">
    <source>
        <dbReference type="ARBA" id="ARBA00023136"/>
    </source>
</evidence>
<keyword evidence="2" id="KW-0813">Transport</keyword>
<feature type="transmembrane region" description="Helical" evidence="7">
    <location>
        <begin position="340"/>
        <end position="362"/>
    </location>
</feature>
<feature type="transmembrane region" description="Helical" evidence="7">
    <location>
        <begin position="83"/>
        <end position="101"/>
    </location>
</feature>
<feature type="transmembrane region" description="Helical" evidence="7">
    <location>
        <begin position="142"/>
        <end position="163"/>
    </location>
</feature>
<dbReference type="EMBL" id="FMJD01000013">
    <property type="protein sequence ID" value="SCM79717.1"/>
    <property type="molecule type" value="Genomic_DNA"/>
</dbReference>
<name>A0A212LQD9_9HYPH</name>
<reference evidence="9" key="1">
    <citation type="submission" date="2016-08" db="EMBL/GenBank/DDBJ databases">
        <authorList>
            <person name="Seilhamer J.J."/>
        </authorList>
    </citation>
    <scope>NUCLEOTIDE SEQUENCE</scope>
    <source>
        <strain evidence="9">86</strain>
    </source>
</reference>
<feature type="transmembrane region" description="Helical" evidence="7">
    <location>
        <begin position="278"/>
        <end position="300"/>
    </location>
</feature>
<evidence type="ECO:0000256" key="2">
    <source>
        <dbReference type="ARBA" id="ARBA00022448"/>
    </source>
</evidence>
<keyword evidence="5 7" id="KW-1133">Transmembrane helix</keyword>
<dbReference type="SUPFAM" id="SSF103473">
    <property type="entry name" value="MFS general substrate transporter"/>
    <property type="match status" value="1"/>
</dbReference>
<evidence type="ECO:0000256" key="4">
    <source>
        <dbReference type="ARBA" id="ARBA00022692"/>
    </source>
</evidence>
<evidence type="ECO:0000256" key="3">
    <source>
        <dbReference type="ARBA" id="ARBA00022475"/>
    </source>
</evidence>
<dbReference type="GO" id="GO:0022857">
    <property type="term" value="F:transmembrane transporter activity"/>
    <property type="evidence" value="ECO:0007669"/>
    <property type="project" value="InterPro"/>
</dbReference>
<dbReference type="Gene3D" id="1.20.1250.20">
    <property type="entry name" value="MFS general substrate transporter like domains"/>
    <property type="match status" value="1"/>
</dbReference>
<dbReference type="GO" id="GO:0005886">
    <property type="term" value="C:plasma membrane"/>
    <property type="evidence" value="ECO:0007669"/>
    <property type="project" value="UniProtKB-SubCell"/>
</dbReference>
<dbReference type="InterPro" id="IPR020846">
    <property type="entry name" value="MFS_dom"/>
</dbReference>
<feature type="domain" description="Major facilitator superfamily (MFS) profile" evidence="8">
    <location>
        <begin position="16"/>
        <end position="403"/>
    </location>
</feature>
<feature type="transmembrane region" description="Helical" evidence="7">
    <location>
        <begin position="368"/>
        <end position="389"/>
    </location>
</feature>